<dbReference type="Gene3D" id="3.40.50.1820">
    <property type="entry name" value="alpha/beta hydrolase"/>
    <property type="match status" value="1"/>
</dbReference>
<name>A0A5J6L5Y3_9MICO</name>
<dbReference type="PANTHER" id="PTHR43329">
    <property type="entry name" value="EPOXIDE HYDROLASE"/>
    <property type="match status" value="1"/>
</dbReference>
<dbReference type="RefSeq" id="WP_150925410.1">
    <property type="nucleotide sequence ID" value="NZ_CP044232.1"/>
</dbReference>
<dbReference type="GO" id="GO:0016787">
    <property type="term" value="F:hydrolase activity"/>
    <property type="evidence" value="ECO:0007669"/>
    <property type="project" value="UniProtKB-KW"/>
</dbReference>
<dbReference type="PRINTS" id="PR00412">
    <property type="entry name" value="EPOXHYDRLASE"/>
</dbReference>
<organism evidence="3 4">
    <name type="scientific">Microbacterium lushaniae</name>
    <dbReference type="NCBI Taxonomy" id="2614639"/>
    <lineage>
        <taxon>Bacteria</taxon>
        <taxon>Bacillati</taxon>
        <taxon>Actinomycetota</taxon>
        <taxon>Actinomycetes</taxon>
        <taxon>Micrococcales</taxon>
        <taxon>Microbacteriaceae</taxon>
        <taxon>Microbacterium</taxon>
    </lineage>
</organism>
<dbReference type="Pfam" id="PF00561">
    <property type="entry name" value="Abhydrolase_1"/>
    <property type="match status" value="1"/>
</dbReference>
<accession>A0A5J6L5Y3</accession>
<evidence type="ECO:0000256" key="1">
    <source>
        <dbReference type="ARBA" id="ARBA00022801"/>
    </source>
</evidence>
<sequence length="304" mass="34507">MDASRVGEQFAETAYWTPPLPEARGFEHAVIETPGLRSHVASIGKGPPVLLLHGFPQHWWQWREIAPALAQRGYRVICPDLRGAGWTSAEDPRIRHEARMHDLTALLDVLGVDRAHLMTHDLGAITGMHLAYSYPERVRSLVQLSVPPGFLRFTPKMMPAFSHYPPLILRSPTRSLRWLFAPPYITRPMSETTLDGYLRVEQRPEIGRATRAVMFGMITPEIPRLVGTHYKKRRLQPPTLVAFGRHDHPFAEPMVRRMCRDHARHADRFQLAFIDGAAHFVTDDAPDAVIALALDWFEREGAEG</sequence>
<protein>
    <submittedName>
        <fullName evidence="3">Alpha/beta hydrolase</fullName>
    </submittedName>
</protein>
<keyword evidence="4" id="KW-1185">Reference proteome</keyword>
<dbReference type="EMBL" id="CP044232">
    <property type="protein sequence ID" value="QEW03815.1"/>
    <property type="molecule type" value="Genomic_DNA"/>
</dbReference>
<dbReference type="KEGG" id="mlz:F6J85_12430"/>
<evidence type="ECO:0000313" key="4">
    <source>
        <dbReference type="Proteomes" id="UP000325516"/>
    </source>
</evidence>
<feature type="domain" description="AB hydrolase-1" evidence="2">
    <location>
        <begin position="47"/>
        <end position="280"/>
    </location>
</feature>
<dbReference type="InterPro" id="IPR000073">
    <property type="entry name" value="AB_hydrolase_1"/>
</dbReference>
<dbReference type="InterPro" id="IPR000639">
    <property type="entry name" value="Epox_hydrolase-like"/>
</dbReference>
<proteinExistence type="predicted"/>
<dbReference type="InterPro" id="IPR029058">
    <property type="entry name" value="AB_hydrolase_fold"/>
</dbReference>
<evidence type="ECO:0000313" key="3">
    <source>
        <dbReference type="EMBL" id="QEW03815.1"/>
    </source>
</evidence>
<keyword evidence="1 3" id="KW-0378">Hydrolase</keyword>
<dbReference type="AlphaFoldDB" id="A0A5J6L5Y3"/>
<reference evidence="4" key="1">
    <citation type="submission" date="2019-09" db="EMBL/GenBank/DDBJ databases">
        <title>Mumia zhuanghuii sp. nov. isolated from the intestinal contents of plateau pika (Ochotona curzoniae) in the Qinghai-Tibet plateau of China.</title>
        <authorList>
            <person name="Tian Z."/>
        </authorList>
    </citation>
    <scope>NUCLEOTIDE SEQUENCE [LARGE SCALE GENOMIC DNA]</scope>
    <source>
        <strain evidence="4">L-031</strain>
    </source>
</reference>
<dbReference type="SUPFAM" id="SSF53474">
    <property type="entry name" value="alpha/beta-Hydrolases"/>
    <property type="match status" value="1"/>
</dbReference>
<dbReference type="Proteomes" id="UP000325516">
    <property type="component" value="Chromosome"/>
</dbReference>
<dbReference type="PRINTS" id="PR00111">
    <property type="entry name" value="ABHYDROLASE"/>
</dbReference>
<gene>
    <name evidence="3" type="ORF">F6J85_12430</name>
</gene>
<evidence type="ECO:0000259" key="2">
    <source>
        <dbReference type="Pfam" id="PF00561"/>
    </source>
</evidence>